<keyword evidence="12" id="KW-1185">Reference proteome</keyword>
<keyword evidence="6 9" id="KW-0520">NAD</keyword>
<dbReference type="InterPro" id="IPR006236">
    <property type="entry name" value="PGDH"/>
</dbReference>
<dbReference type="NCBIfam" id="TIGR01327">
    <property type="entry name" value="PGDH"/>
    <property type="match status" value="1"/>
</dbReference>
<evidence type="ECO:0000256" key="1">
    <source>
        <dbReference type="ARBA" id="ARBA00003800"/>
    </source>
</evidence>
<dbReference type="InterPro" id="IPR002912">
    <property type="entry name" value="ACT_dom"/>
</dbReference>
<dbReference type="InterPro" id="IPR045865">
    <property type="entry name" value="ACT-like_dom_sf"/>
</dbReference>
<dbReference type="Pfam" id="PF01842">
    <property type="entry name" value="ACT"/>
    <property type="match status" value="1"/>
</dbReference>
<dbReference type="InterPro" id="IPR045626">
    <property type="entry name" value="PGDH_ASB_dom"/>
</dbReference>
<dbReference type="CDD" id="cd12173">
    <property type="entry name" value="PGDH_4"/>
    <property type="match status" value="1"/>
</dbReference>
<comment type="catalytic activity">
    <reaction evidence="8 9">
        <text>(2R)-3-phosphoglycerate + NAD(+) = 3-phosphooxypyruvate + NADH + H(+)</text>
        <dbReference type="Rhea" id="RHEA:12641"/>
        <dbReference type="ChEBI" id="CHEBI:15378"/>
        <dbReference type="ChEBI" id="CHEBI:18110"/>
        <dbReference type="ChEBI" id="CHEBI:57540"/>
        <dbReference type="ChEBI" id="CHEBI:57945"/>
        <dbReference type="ChEBI" id="CHEBI:58272"/>
        <dbReference type="EC" id="1.1.1.95"/>
    </reaction>
</comment>
<keyword evidence="9" id="KW-0028">Amino-acid biosynthesis</keyword>
<feature type="domain" description="ACT" evidence="10">
    <location>
        <begin position="454"/>
        <end position="526"/>
    </location>
</feature>
<protein>
    <recommendedName>
        <fullName evidence="4 9">D-3-phosphoglycerate dehydrogenase</fullName>
        <ecNumber evidence="9">1.1.1.95</ecNumber>
    </recommendedName>
</protein>
<dbReference type="Proteomes" id="UP000534783">
    <property type="component" value="Unassembled WGS sequence"/>
</dbReference>
<evidence type="ECO:0000256" key="3">
    <source>
        <dbReference type="ARBA" id="ARBA00005854"/>
    </source>
</evidence>
<dbReference type="FunFam" id="3.30.70.260:FF:000008">
    <property type="entry name" value="D-3-phosphoglycerate dehydrogenase, chloroplastic"/>
    <property type="match status" value="1"/>
</dbReference>
<dbReference type="Pfam" id="PF02826">
    <property type="entry name" value="2-Hacid_dh_C"/>
    <property type="match status" value="1"/>
</dbReference>
<comment type="pathway">
    <text evidence="2 9">Amino-acid biosynthesis; L-serine biosynthesis; L-serine from 3-phospho-D-glycerate: step 1/3.</text>
</comment>
<dbReference type="CDD" id="cd04902">
    <property type="entry name" value="ACT_3PGDH-xct"/>
    <property type="match status" value="1"/>
</dbReference>
<keyword evidence="9" id="KW-0718">Serine biosynthesis</keyword>
<dbReference type="PANTHER" id="PTHR42938">
    <property type="entry name" value="FORMATE DEHYDROGENASE 1"/>
    <property type="match status" value="1"/>
</dbReference>
<evidence type="ECO:0000256" key="4">
    <source>
        <dbReference type="ARBA" id="ARBA00021582"/>
    </source>
</evidence>
<dbReference type="SUPFAM" id="SSF55021">
    <property type="entry name" value="ACT-like"/>
    <property type="match status" value="1"/>
</dbReference>
<organism evidence="11 12">
    <name type="scientific">Candidatus Manganitrophus noduliformans</name>
    <dbReference type="NCBI Taxonomy" id="2606439"/>
    <lineage>
        <taxon>Bacteria</taxon>
        <taxon>Pseudomonadati</taxon>
        <taxon>Nitrospirota</taxon>
        <taxon>Nitrospiria</taxon>
        <taxon>Candidatus Troglogloeales</taxon>
        <taxon>Candidatus Manganitrophaceae</taxon>
        <taxon>Candidatus Manganitrophus</taxon>
    </lineage>
</organism>
<dbReference type="FunFam" id="3.40.50.720:FF:000021">
    <property type="entry name" value="D-3-phosphoglycerate dehydrogenase"/>
    <property type="match status" value="1"/>
</dbReference>
<reference evidence="11 12" key="1">
    <citation type="journal article" date="2020" name="Nature">
        <title>Bacterial chemolithoautotrophy via manganese oxidation.</title>
        <authorList>
            <person name="Yu H."/>
            <person name="Leadbetter J.R."/>
        </authorList>
    </citation>
    <scope>NUCLEOTIDE SEQUENCE [LARGE SCALE GENOMIC DNA]</scope>
    <source>
        <strain evidence="11 12">Mn-1</strain>
    </source>
</reference>
<dbReference type="PROSITE" id="PS00671">
    <property type="entry name" value="D_2_HYDROXYACID_DH_3"/>
    <property type="match status" value="1"/>
</dbReference>
<dbReference type="EMBL" id="VTOW01000002">
    <property type="protein sequence ID" value="NKE71112.1"/>
    <property type="molecule type" value="Genomic_DNA"/>
</dbReference>
<comment type="similarity">
    <text evidence="3 9">Belongs to the D-isomer specific 2-hydroxyacid dehydrogenase family.</text>
</comment>
<dbReference type="InterPro" id="IPR029753">
    <property type="entry name" value="D-isomer_DH_CS"/>
</dbReference>
<dbReference type="PROSITE" id="PS00065">
    <property type="entry name" value="D_2_HYDROXYACID_DH_1"/>
    <property type="match status" value="1"/>
</dbReference>
<comment type="caution">
    <text evidence="11">The sequence shown here is derived from an EMBL/GenBank/DDBJ whole genome shotgun (WGS) entry which is preliminary data.</text>
</comment>
<dbReference type="FunFam" id="3.30.1330.90:FF:000003">
    <property type="entry name" value="D-3-phosphoglycerate dehydrogenase"/>
    <property type="match status" value="1"/>
</dbReference>
<sequence>MKVLISDSLSERGVEILKKAGLTVDVKTKLTPAQLIEEIPNYDALIIRSGTKVTKDVIAAAKNLKVVGRAGSGLDNVDLPAATKRGIVVMNTPGGNTVTTAEHSFSLLMSMARQVPQANASVKSGKWEKNKFMGMEIFNKTIGIVGIGQIGSYVAKLAQGANMTVIAYDAFLSPENAKKLGVEVVDLETLFSRADIITLHVPLTTETKHMINAAAIQKMKHGVRIINCARGGIVNETDLFDALKSGKVAAAAFDVFEKEPVDPANPLLTLDNFICTPHLGAATTEAQENVAWAIAEQVVDFLVRGVVRYAVNLPSVPADLLPKVQPYVELAEKIGAFLGQTVEGGIEKVTIEYHGEAGDLQTSPITLAAIKGLLAPILEETVNYVNAPSIAKERGIEVNEAKSSDAGNFSSLISIKVKAGGQTKVVSGSIFNKKEPRFVEIDGMSLEVVPEGHMLYLFNEDKPGVIGGLGQLLAKNQINISRMQLGRERAGGKAISVVGIDSVVSPEVLKDLKSLPHVLSVKRVKL</sequence>
<dbReference type="AlphaFoldDB" id="A0A7X6DPP5"/>
<dbReference type="Pfam" id="PF19304">
    <property type="entry name" value="PGDH_inter"/>
    <property type="match status" value="1"/>
</dbReference>
<evidence type="ECO:0000256" key="8">
    <source>
        <dbReference type="ARBA" id="ARBA00048731"/>
    </source>
</evidence>
<evidence type="ECO:0000259" key="10">
    <source>
        <dbReference type="PROSITE" id="PS51671"/>
    </source>
</evidence>
<dbReference type="Pfam" id="PF00389">
    <property type="entry name" value="2-Hacid_dh"/>
    <property type="match status" value="1"/>
</dbReference>
<dbReference type="GO" id="GO:0051287">
    <property type="term" value="F:NAD binding"/>
    <property type="evidence" value="ECO:0007669"/>
    <property type="project" value="UniProtKB-UniRule"/>
</dbReference>
<dbReference type="GO" id="GO:0004617">
    <property type="term" value="F:phosphoglycerate dehydrogenase activity"/>
    <property type="evidence" value="ECO:0007669"/>
    <property type="project" value="UniProtKB-UniRule"/>
</dbReference>
<dbReference type="InterPro" id="IPR029009">
    <property type="entry name" value="ASB_dom_sf"/>
</dbReference>
<accession>A0A7X6DPP5</accession>
<dbReference type="InterPro" id="IPR006139">
    <property type="entry name" value="D-isomer_2_OHA_DH_cat_dom"/>
</dbReference>
<dbReference type="InterPro" id="IPR029752">
    <property type="entry name" value="D-isomer_DH_CS1"/>
</dbReference>
<evidence type="ECO:0000256" key="7">
    <source>
        <dbReference type="ARBA" id="ARBA00048126"/>
    </source>
</evidence>
<dbReference type="InterPro" id="IPR006140">
    <property type="entry name" value="D-isomer_DH_NAD-bd"/>
</dbReference>
<evidence type="ECO:0000313" key="12">
    <source>
        <dbReference type="Proteomes" id="UP000534783"/>
    </source>
</evidence>
<dbReference type="SUPFAM" id="SSF143548">
    <property type="entry name" value="Serine metabolism enzymes domain"/>
    <property type="match status" value="1"/>
</dbReference>
<dbReference type="Gene3D" id="3.40.50.720">
    <property type="entry name" value="NAD(P)-binding Rossmann-like Domain"/>
    <property type="match status" value="2"/>
</dbReference>
<dbReference type="PROSITE" id="PS51671">
    <property type="entry name" value="ACT"/>
    <property type="match status" value="1"/>
</dbReference>
<proteinExistence type="inferred from homology"/>
<dbReference type="Gene3D" id="3.30.70.260">
    <property type="match status" value="1"/>
</dbReference>
<name>A0A7X6DPP5_9BACT</name>
<comment type="catalytic activity">
    <reaction evidence="7">
        <text>(R)-2-hydroxyglutarate + NAD(+) = 2-oxoglutarate + NADH + H(+)</text>
        <dbReference type="Rhea" id="RHEA:49612"/>
        <dbReference type="ChEBI" id="CHEBI:15378"/>
        <dbReference type="ChEBI" id="CHEBI:15801"/>
        <dbReference type="ChEBI" id="CHEBI:16810"/>
        <dbReference type="ChEBI" id="CHEBI:57540"/>
        <dbReference type="ChEBI" id="CHEBI:57945"/>
        <dbReference type="EC" id="1.1.1.399"/>
    </reaction>
</comment>
<evidence type="ECO:0000313" key="11">
    <source>
        <dbReference type="EMBL" id="NKE71112.1"/>
    </source>
</evidence>
<dbReference type="PANTHER" id="PTHR42938:SF47">
    <property type="entry name" value="HYDROXYPYRUVATE REDUCTASE"/>
    <property type="match status" value="1"/>
</dbReference>
<gene>
    <name evidence="11" type="ORF">MNODULE_10230</name>
</gene>
<dbReference type="RefSeq" id="WP_168059451.1">
    <property type="nucleotide sequence ID" value="NZ_VTOW01000002.1"/>
</dbReference>
<dbReference type="SUPFAM" id="SSF52283">
    <property type="entry name" value="Formate/glycerate dehydrogenase catalytic domain-like"/>
    <property type="match status" value="1"/>
</dbReference>
<dbReference type="UniPathway" id="UPA00135">
    <property type="reaction ID" value="UER00196"/>
</dbReference>
<evidence type="ECO:0000256" key="5">
    <source>
        <dbReference type="ARBA" id="ARBA00023002"/>
    </source>
</evidence>
<evidence type="ECO:0000256" key="2">
    <source>
        <dbReference type="ARBA" id="ARBA00005216"/>
    </source>
</evidence>
<dbReference type="GO" id="GO:0006564">
    <property type="term" value="P:L-serine biosynthetic process"/>
    <property type="evidence" value="ECO:0007669"/>
    <property type="project" value="UniProtKB-UniRule"/>
</dbReference>
<dbReference type="Gene3D" id="3.30.1330.90">
    <property type="entry name" value="D-3-phosphoglycerate dehydrogenase, domain 3"/>
    <property type="match status" value="1"/>
</dbReference>
<keyword evidence="5 9" id="KW-0560">Oxidoreductase</keyword>
<evidence type="ECO:0000256" key="9">
    <source>
        <dbReference type="RuleBase" id="RU363003"/>
    </source>
</evidence>
<dbReference type="InterPro" id="IPR036291">
    <property type="entry name" value="NAD(P)-bd_dom_sf"/>
</dbReference>
<dbReference type="SUPFAM" id="SSF51735">
    <property type="entry name" value="NAD(P)-binding Rossmann-fold domains"/>
    <property type="match status" value="1"/>
</dbReference>
<evidence type="ECO:0000256" key="6">
    <source>
        <dbReference type="ARBA" id="ARBA00023027"/>
    </source>
</evidence>
<dbReference type="EC" id="1.1.1.95" evidence="9"/>
<dbReference type="PROSITE" id="PS00670">
    <property type="entry name" value="D_2_HYDROXYACID_DH_2"/>
    <property type="match status" value="1"/>
</dbReference>
<comment type="function">
    <text evidence="1">Catalyzes the reversible oxidation of 3-phospho-D-glycerate to 3-phosphonooxypyruvate, the first step of the phosphorylated L-serine biosynthesis pathway. Also catalyzes the reversible oxidation of 2-hydroxyglutarate to 2-oxoglutarate.</text>
</comment>